<feature type="transmembrane region" description="Helical" evidence="1">
    <location>
        <begin position="25"/>
        <end position="44"/>
    </location>
</feature>
<dbReference type="AlphaFoldDB" id="A0A517YIQ0"/>
<evidence type="ECO:0000313" key="3">
    <source>
        <dbReference type="Proteomes" id="UP000315017"/>
    </source>
</evidence>
<proteinExistence type="predicted"/>
<protein>
    <submittedName>
        <fullName evidence="2">Uncharacterized protein</fullName>
    </submittedName>
</protein>
<keyword evidence="1" id="KW-0812">Transmembrane</keyword>
<evidence type="ECO:0000256" key="1">
    <source>
        <dbReference type="SAM" id="Phobius"/>
    </source>
</evidence>
<dbReference type="RefSeq" id="WP_145095025.1">
    <property type="nucleotide sequence ID" value="NZ_CP036274.1"/>
</dbReference>
<dbReference type="Proteomes" id="UP000315017">
    <property type="component" value="Chromosome"/>
</dbReference>
<keyword evidence="3" id="KW-1185">Reference proteome</keyword>
<accession>A0A517YIQ0</accession>
<sequence length="120" mass="13390">MFGSPDWFKPKTIGWGLTPVRWQGWAYTLAWISVIAAPFVLLLMRDQTMESFAWLAVTMGALFYDVRDILRQKKVGAAGSETMLTATAIGPDKDVLYIGDNEPGVSQHATRNYALHLKKA</sequence>
<gene>
    <name evidence="2" type="ORF">ETAA8_52260</name>
</gene>
<keyword evidence="1" id="KW-0472">Membrane</keyword>
<organism evidence="2 3">
    <name type="scientific">Anatilimnocola aggregata</name>
    <dbReference type="NCBI Taxonomy" id="2528021"/>
    <lineage>
        <taxon>Bacteria</taxon>
        <taxon>Pseudomonadati</taxon>
        <taxon>Planctomycetota</taxon>
        <taxon>Planctomycetia</taxon>
        <taxon>Pirellulales</taxon>
        <taxon>Pirellulaceae</taxon>
        <taxon>Anatilimnocola</taxon>
    </lineage>
</organism>
<name>A0A517YIQ0_9BACT</name>
<dbReference type="OrthoDB" id="286114at2"/>
<dbReference type="EMBL" id="CP036274">
    <property type="protein sequence ID" value="QDU30107.1"/>
    <property type="molecule type" value="Genomic_DNA"/>
</dbReference>
<dbReference type="KEGG" id="aagg:ETAA8_52260"/>
<reference evidence="2 3" key="1">
    <citation type="submission" date="2019-02" db="EMBL/GenBank/DDBJ databases">
        <title>Deep-cultivation of Planctomycetes and their phenomic and genomic characterization uncovers novel biology.</title>
        <authorList>
            <person name="Wiegand S."/>
            <person name="Jogler M."/>
            <person name="Boedeker C."/>
            <person name="Pinto D."/>
            <person name="Vollmers J."/>
            <person name="Rivas-Marin E."/>
            <person name="Kohn T."/>
            <person name="Peeters S.H."/>
            <person name="Heuer A."/>
            <person name="Rast P."/>
            <person name="Oberbeckmann S."/>
            <person name="Bunk B."/>
            <person name="Jeske O."/>
            <person name="Meyerdierks A."/>
            <person name="Storesund J.E."/>
            <person name="Kallscheuer N."/>
            <person name="Luecker S."/>
            <person name="Lage O.M."/>
            <person name="Pohl T."/>
            <person name="Merkel B.J."/>
            <person name="Hornburger P."/>
            <person name="Mueller R.-W."/>
            <person name="Bruemmer F."/>
            <person name="Labrenz M."/>
            <person name="Spormann A.M."/>
            <person name="Op den Camp H."/>
            <person name="Overmann J."/>
            <person name="Amann R."/>
            <person name="Jetten M.S.M."/>
            <person name="Mascher T."/>
            <person name="Medema M.H."/>
            <person name="Devos D.P."/>
            <person name="Kaster A.-K."/>
            <person name="Ovreas L."/>
            <person name="Rohde M."/>
            <person name="Galperin M.Y."/>
            <person name="Jogler C."/>
        </authorList>
    </citation>
    <scope>NUCLEOTIDE SEQUENCE [LARGE SCALE GENOMIC DNA]</scope>
    <source>
        <strain evidence="2 3">ETA_A8</strain>
    </source>
</reference>
<keyword evidence="1" id="KW-1133">Transmembrane helix</keyword>
<evidence type="ECO:0000313" key="2">
    <source>
        <dbReference type="EMBL" id="QDU30107.1"/>
    </source>
</evidence>